<evidence type="ECO:0000313" key="1">
    <source>
        <dbReference type="EMBL" id="JAH52607.1"/>
    </source>
</evidence>
<protein>
    <submittedName>
        <fullName evidence="1">Uncharacterized protein</fullName>
    </submittedName>
</protein>
<reference evidence="1" key="1">
    <citation type="submission" date="2014-11" db="EMBL/GenBank/DDBJ databases">
        <authorList>
            <person name="Amaro Gonzalez C."/>
        </authorList>
    </citation>
    <scope>NUCLEOTIDE SEQUENCE</scope>
</reference>
<dbReference type="AlphaFoldDB" id="A0A0E9TGL2"/>
<proteinExistence type="predicted"/>
<name>A0A0E9TGL2_ANGAN</name>
<dbReference type="EMBL" id="GBXM01055970">
    <property type="protein sequence ID" value="JAH52607.1"/>
    <property type="molecule type" value="Transcribed_RNA"/>
</dbReference>
<organism evidence="1">
    <name type="scientific">Anguilla anguilla</name>
    <name type="common">European freshwater eel</name>
    <name type="synonym">Muraena anguilla</name>
    <dbReference type="NCBI Taxonomy" id="7936"/>
    <lineage>
        <taxon>Eukaryota</taxon>
        <taxon>Metazoa</taxon>
        <taxon>Chordata</taxon>
        <taxon>Craniata</taxon>
        <taxon>Vertebrata</taxon>
        <taxon>Euteleostomi</taxon>
        <taxon>Actinopterygii</taxon>
        <taxon>Neopterygii</taxon>
        <taxon>Teleostei</taxon>
        <taxon>Anguilliformes</taxon>
        <taxon>Anguillidae</taxon>
        <taxon>Anguilla</taxon>
    </lineage>
</organism>
<accession>A0A0E9TGL2</accession>
<reference evidence="1" key="2">
    <citation type="journal article" date="2015" name="Fish Shellfish Immunol.">
        <title>Early steps in the European eel (Anguilla anguilla)-Vibrio vulnificus interaction in the gills: Role of the RtxA13 toxin.</title>
        <authorList>
            <person name="Callol A."/>
            <person name="Pajuelo D."/>
            <person name="Ebbesson L."/>
            <person name="Teles M."/>
            <person name="MacKenzie S."/>
            <person name="Amaro C."/>
        </authorList>
    </citation>
    <scope>NUCLEOTIDE SEQUENCE</scope>
</reference>
<sequence length="20" mass="2347">MPFYVLVWCVLSHCFTSSVQ</sequence>